<dbReference type="Pfam" id="PF01473">
    <property type="entry name" value="Choline_bind_1"/>
    <property type="match status" value="11"/>
</dbReference>
<dbReference type="EMBL" id="CP024160">
    <property type="protein sequence ID" value="ATP53729.1"/>
    <property type="molecule type" value="Genomic_DNA"/>
</dbReference>
<dbReference type="Gene3D" id="2.10.270.10">
    <property type="entry name" value="Cholin Binding"/>
    <property type="match status" value="7"/>
</dbReference>
<protein>
    <recommendedName>
        <fullName evidence="8">NlpC/P60 domain-containing protein</fullName>
    </recommendedName>
</protein>
<evidence type="ECO:0000256" key="4">
    <source>
        <dbReference type="ARBA" id="ARBA00022801"/>
    </source>
</evidence>
<dbReference type="Gene3D" id="3.90.1720.10">
    <property type="entry name" value="endopeptidase domain like (from Nostoc punctiforme)"/>
    <property type="match status" value="1"/>
</dbReference>
<evidence type="ECO:0000313" key="9">
    <source>
        <dbReference type="EMBL" id="ATP53729.1"/>
    </source>
</evidence>
<evidence type="ECO:0000256" key="7">
    <source>
        <dbReference type="SAM" id="SignalP"/>
    </source>
</evidence>
<keyword evidence="4" id="KW-0378">Hydrolase</keyword>
<organism evidence="9 10">
    <name type="scientific">Collinsella aerofaciens</name>
    <dbReference type="NCBI Taxonomy" id="74426"/>
    <lineage>
        <taxon>Bacteria</taxon>
        <taxon>Bacillati</taxon>
        <taxon>Actinomycetota</taxon>
        <taxon>Coriobacteriia</taxon>
        <taxon>Coriobacteriales</taxon>
        <taxon>Coriobacteriaceae</taxon>
        <taxon>Collinsella</taxon>
    </lineage>
</organism>
<dbReference type="PROSITE" id="PS51935">
    <property type="entry name" value="NLPC_P60"/>
    <property type="match status" value="1"/>
</dbReference>
<dbReference type="RefSeq" id="WP_099431858.1">
    <property type="nucleotide sequence ID" value="NZ_CP024160.1"/>
</dbReference>
<evidence type="ECO:0000256" key="3">
    <source>
        <dbReference type="ARBA" id="ARBA00022737"/>
    </source>
</evidence>
<dbReference type="GO" id="GO:0006508">
    <property type="term" value="P:proteolysis"/>
    <property type="evidence" value="ECO:0007669"/>
    <property type="project" value="UniProtKB-KW"/>
</dbReference>
<feature type="signal peptide" evidence="7">
    <location>
        <begin position="1"/>
        <end position="32"/>
    </location>
</feature>
<dbReference type="Pfam" id="PF00877">
    <property type="entry name" value="NLPC_P60"/>
    <property type="match status" value="1"/>
</dbReference>
<dbReference type="GO" id="GO:0008234">
    <property type="term" value="F:cysteine-type peptidase activity"/>
    <property type="evidence" value="ECO:0007669"/>
    <property type="project" value="UniProtKB-KW"/>
</dbReference>
<evidence type="ECO:0000256" key="1">
    <source>
        <dbReference type="ARBA" id="ARBA00007074"/>
    </source>
</evidence>
<dbReference type="InterPro" id="IPR018337">
    <property type="entry name" value="Cell_wall/Cho-bd_repeat"/>
</dbReference>
<dbReference type="KEGG" id="caer:CSV91_03780"/>
<evidence type="ECO:0000256" key="5">
    <source>
        <dbReference type="ARBA" id="ARBA00022807"/>
    </source>
</evidence>
<feature type="chain" id="PRO_5013810188" description="NlpC/P60 domain-containing protein" evidence="7">
    <location>
        <begin position="33"/>
        <end position="723"/>
    </location>
</feature>
<evidence type="ECO:0000313" key="10">
    <source>
        <dbReference type="Proteomes" id="UP000225608"/>
    </source>
</evidence>
<keyword evidence="5" id="KW-0788">Thiol protease</keyword>
<dbReference type="AlphaFoldDB" id="A0A2D1TWI5"/>
<dbReference type="InterPro" id="IPR038765">
    <property type="entry name" value="Papain-like_cys_pep_sf"/>
</dbReference>
<comment type="similarity">
    <text evidence="1">Belongs to the peptidase C40 family.</text>
</comment>
<evidence type="ECO:0000259" key="8">
    <source>
        <dbReference type="PROSITE" id="PS51935"/>
    </source>
</evidence>
<evidence type="ECO:0000256" key="6">
    <source>
        <dbReference type="PROSITE-ProRule" id="PRU00591"/>
    </source>
</evidence>
<gene>
    <name evidence="9" type="ORF">CSV91_03780</name>
</gene>
<evidence type="ECO:0000256" key="2">
    <source>
        <dbReference type="ARBA" id="ARBA00022670"/>
    </source>
</evidence>
<name>A0A2D1TWI5_9ACTN</name>
<feature type="repeat" description="Cell wall-binding" evidence="6">
    <location>
        <begin position="469"/>
        <end position="488"/>
    </location>
</feature>
<reference evidence="9 10" key="1">
    <citation type="submission" date="2017-10" db="EMBL/GenBank/DDBJ databases">
        <title>Complete genome sequence of Collinsella aerofaciens isolated from the gut of a healthy adult Indian.</title>
        <authorList>
            <person name="Bag S."/>
            <person name="Ghosh T.S."/>
            <person name="Das B."/>
        </authorList>
    </citation>
    <scope>NUCLEOTIDE SEQUENCE [LARGE SCALE GENOMIC DNA]</scope>
    <source>
        <strain evidence="10">indica</strain>
    </source>
</reference>
<dbReference type="PROSITE" id="PS51170">
    <property type="entry name" value="CW"/>
    <property type="match status" value="3"/>
</dbReference>
<dbReference type="Pfam" id="PF19127">
    <property type="entry name" value="Choline_bind_3"/>
    <property type="match status" value="1"/>
</dbReference>
<dbReference type="SUPFAM" id="SSF54001">
    <property type="entry name" value="Cysteine proteinases"/>
    <property type="match status" value="1"/>
</dbReference>
<dbReference type="Proteomes" id="UP000225608">
    <property type="component" value="Chromosome"/>
</dbReference>
<dbReference type="SUPFAM" id="SSF69360">
    <property type="entry name" value="Cell wall binding repeat"/>
    <property type="match status" value="3"/>
</dbReference>
<keyword evidence="3" id="KW-0677">Repeat</keyword>
<feature type="repeat" description="Cell wall-binding" evidence="6">
    <location>
        <begin position="489"/>
        <end position="508"/>
    </location>
</feature>
<dbReference type="InterPro" id="IPR000064">
    <property type="entry name" value="NLP_P60_dom"/>
</dbReference>
<keyword evidence="2" id="KW-0645">Protease</keyword>
<feature type="repeat" description="Cell wall-binding" evidence="6">
    <location>
        <begin position="509"/>
        <end position="528"/>
    </location>
</feature>
<dbReference type="PROSITE" id="PS51257">
    <property type="entry name" value="PROKAR_LIPOPROTEIN"/>
    <property type="match status" value="1"/>
</dbReference>
<keyword evidence="7" id="KW-0732">Signal</keyword>
<proteinExistence type="inferred from homology"/>
<feature type="domain" description="NlpC/P60" evidence="8">
    <location>
        <begin position="592"/>
        <end position="723"/>
    </location>
</feature>
<accession>A0A2D1TWI5</accession>
<sequence length="723" mass="80120">MYRFEKKAALVCAAASLITACCLPLSANVAFAQDSVEAQSIESKADFSSVVSDDLQPEISSVIKDGWQRDESSGVWYYGKNGKHQTGWLQSGGYWYWLDPANDGAMQTGYFNVTDAGGSTTSFYANDGNAATPFGALYQNCWLRNSDGKCFYANAGGDLAAGWFYQNGTWYYLDPATHVMQVGFVDLGSGKYYLDASGAMKTGWILVDGNWYWAYSSGALASSWQTIGGARYYFDSQTFIMFKGRQKINGCTYIFGDYGLANGWYKDGSDWYYCSNGIAATGWKLVNGAWYYLDPASDGKMFVGYLDLGNATYYLRSNGAMAVGWAQVEDGWYFASQSGALISGWYKEGASWYYLDPVSHLMKTGLFEVSGNDCFANQSGRLVVSSWVTVNDGVQRYADDNGYLCKDVIRENGTILKIAGADGWQVASGWVNVANLRFYAEPGTGAIHLGWLKIDGDWYWLDADSGVMKTGWVFTGGAWYYLNADGKMATGWKCLNGTWYYLESNGSMHVGWLKDSGKWYWLDGSGAMATGARTIDGVRRIFWSDGQCDKVGWQNPPQYPQVSSWTVQLPSYCTGYFTYVTPSRISVEATREDCVNAFIQRAYEYIGTQYIEPWSTAPGGAVDCSGFVLQCLYATGMDMGVYNPYNHRWDPSQTYNSMNWYRSNIFMPVSTNSIQRGDVIYYRGHIAIALGGGMMIDSWPHQGVGIHPISARGNVIGAARPFV</sequence>